<reference evidence="2 3" key="1">
    <citation type="submission" date="2019-11" db="EMBL/GenBank/DDBJ databases">
        <authorList>
            <person name="Li J."/>
        </authorList>
    </citation>
    <scope>NUCLEOTIDE SEQUENCE [LARGE SCALE GENOMIC DNA]</scope>
    <source>
        <strain evidence="2 3">J4</strain>
    </source>
</reference>
<dbReference type="SUPFAM" id="SSF52540">
    <property type="entry name" value="P-loop containing nucleoside triphosphate hydrolases"/>
    <property type="match status" value="1"/>
</dbReference>
<name>A0A6G1X6Z2_9BACI</name>
<dbReference type="PANTHER" id="PTHR13696:SF99">
    <property type="entry name" value="COBYRINIC ACID AC-DIAMIDE SYNTHASE"/>
    <property type="match status" value="1"/>
</dbReference>
<dbReference type="PANTHER" id="PTHR13696">
    <property type="entry name" value="P-LOOP CONTAINING NUCLEOSIDE TRIPHOSPHATE HYDROLASE"/>
    <property type="match status" value="1"/>
</dbReference>
<evidence type="ECO:0000313" key="3">
    <source>
        <dbReference type="Proteomes" id="UP000480185"/>
    </source>
</evidence>
<evidence type="ECO:0000313" key="2">
    <source>
        <dbReference type="EMBL" id="MRG86773.1"/>
    </source>
</evidence>
<dbReference type="Proteomes" id="UP000480185">
    <property type="component" value="Unassembled WGS sequence"/>
</dbReference>
<protein>
    <submittedName>
        <fullName evidence="2">AAA family ATPase</fullName>
    </submittedName>
</protein>
<keyword evidence="3" id="KW-1185">Reference proteome</keyword>
<gene>
    <name evidence="2" type="ORF">GH754_10680</name>
</gene>
<dbReference type="Gene3D" id="3.40.50.300">
    <property type="entry name" value="P-loop containing nucleotide triphosphate hydrolases"/>
    <property type="match status" value="1"/>
</dbReference>
<dbReference type="OrthoDB" id="9791162at2"/>
<sequence>MVTYISRGSGCYGVISIMNYKGGVGKTTLSANVAAEMAYRGLEVLLIDLDPQANLTLSFVSIDDWKALDRQERTIKHWYDQYLDYNHDISLKELIITPTRLNEKLAQSRSSGRLDLICSHLELVEVDMELSSKLGGHTDRAIRNNYVNVLSRLRFKLEEIKEDYDMIIVDCPPNFNLITQNAIVSSDYYLVPARTDYLSTLGINTLLKHVDTLKKKYNQHLHETNHRHMPPISPQMLGIVFTMVSYHKGVPISAQREYIAQVKRSRLPFFNSYLRENKSLFASAPETGIPVILHQGNIQQKKIKWEIRALVDEVLHTMKAKVRS</sequence>
<proteinExistence type="predicted"/>
<feature type="domain" description="AAA" evidence="1">
    <location>
        <begin position="14"/>
        <end position="221"/>
    </location>
</feature>
<comment type="caution">
    <text evidence="2">The sequence shown here is derived from an EMBL/GenBank/DDBJ whole genome shotgun (WGS) entry which is preliminary data.</text>
</comment>
<dbReference type="InterPro" id="IPR025669">
    <property type="entry name" value="AAA_dom"/>
</dbReference>
<dbReference type="CDD" id="cd02042">
    <property type="entry name" value="ParAB_family"/>
    <property type="match status" value="1"/>
</dbReference>
<dbReference type="EMBL" id="WJNH01000006">
    <property type="protein sequence ID" value="MRG86773.1"/>
    <property type="molecule type" value="Genomic_DNA"/>
</dbReference>
<evidence type="ECO:0000259" key="1">
    <source>
        <dbReference type="Pfam" id="PF13614"/>
    </source>
</evidence>
<organism evidence="2 3">
    <name type="scientific">Salinibacillus xinjiangensis</name>
    <dbReference type="NCBI Taxonomy" id="1229268"/>
    <lineage>
        <taxon>Bacteria</taxon>
        <taxon>Bacillati</taxon>
        <taxon>Bacillota</taxon>
        <taxon>Bacilli</taxon>
        <taxon>Bacillales</taxon>
        <taxon>Bacillaceae</taxon>
        <taxon>Salinibacillus</taxon>
    </lineage>
</organism>
<accession>A0A6G1X6Z2</accession>
<dbReference type="Pfam" id="PF13614">
    <property type="entry name" value="AAA_31"/>
    <property type="match status" value="1"/>
</dbReference>
<dbReference type="InterPro" id="IPR027417">
    <property type="entry name" value="P-loop_NTPase"/>
</dbReference>
<dbReference type="InterPro" id="IPR050678">
    <property type="entry name" value="DNA_Partitioning_ATPase"/>
</dbReference>
<dbReference type="AlphaFoldDB" id="A0A6G1X6Z2"/>